<feature type="region of interest" description="Disordered" evidence="1">
    <location>
        <begin position="898"/>
        <end position="922"/>
    </location>
</feature>
<feature type="compositionally biased region" description="Low complexity" evidence="1">
    <location>
        <begin position="350"/>
        <end position="379"/>
    </location>
</feature>
<feature type="region of interest" description="Disordered" evidence="1">
    <location>
        <begin position="350"/>
        <end position="595"/>
    </location>
</feature>
<dbReference type="Proteomes" id="UP000284842">
    <property type="component" value="Unassembled WGS sequence"/>
</dbReference>
<dbReference type="OrthoDB" id="2590746at2759"/>
<proteinExistence type="predicted"/>
<accession>A0A409VEG0</accession>
<feature type="compositionally biased region" description="Low complexity" evidence="1">
    <location>
        <begin position="134"/>
        <end position="147"/>
    </location>
</feature>
<sequence>MFSSIASFLPSALNLHTSHDLPRPTINPEDAVTEDEDEQNNPEQKPCEDSNLTDREQPKSRKEREKDKDKLANETFIFVRPPPSKTNHPLNLQVQLVPPNAKPPSGVVPNSRHNETSPVSSGTSEFGESDTPVSAGSMNSMSSQGSNLQRSASTKSRDRHSASANNRPEAPTRIGTHSRNNSAGTSNSEGLTNATSSTASFASFASAASNTSTNSAHSSSSGRRTIIPLYNLQAHNVLTNVIVDAGNDAKIAKFQKRGIEVIDVALMEPVEVWGEKDRGLGSGGGTSSFTIQGTGNGGGSAMKEAQRESARLSVDELGAMMGNFSILGPKEASTKEKSGSGLLSARSIGGFFQSGSQQNGSRPPTPSAASSATSLHSTSQYAPSAVQHRLSNSFTPDSAAHMASPSGSPRKLNHPYHQHESPISISAPPKRNIFNKLFSKRNGTSTPPPPPPSVILVQPATPDPNSTPTPERITNAGRGVASQQTATSRTSEKSKGNRTRFMPPPLTGLGTTPGQESNTRMSSKSSRQLLSPPDSAATTRPPSQSPLAGSEQVTPTATPRLATSEEVEARFAKEDGPATPTNATPPALPEKRGHGRNLSLTSAITSPLKATLNKNKNRFSAVVSNVVGGSSGASLSPNEPVVEEASRNGSLREQVSVKDFAPMTAEQERESSQDSRTSKSPTRTPLKKPSMTDRVLAQNNREVSPNPSVARSTKSRRSLVGSQTNESSESGNGSVPHYQAHPAQQPPLMMPDPTVALSNARQQQLQLRPPVLGIQPTFVSASSPVSNGVASGSGLLSSGYSSNNATTSSMGLASPLGSARGRGSAENPESVLQGQRALMYVWLVRRWLKKHQSLGNGASGGGSLAADAAGFFSSLSLSKTGGKTKEKGKEKEALVAHPGHIHSPPYGIHGVSEGTGGPPPLPYGGVEVRFEWKRAKAKDKGKGKKDRRSRNVTNQRSRGGGSDNEMERSASVRDRDRSRGGEESKDAKERVKAAEKKKHRMSTGSISTTTQGSDEADGPGGFGLKRKGTSTAIDDEDDDSDPEDSETPWVCTLKVRRSVLQTSAATGVSSITNSMLMPLGAAPPGSSGASPTVVQLHPQVLRVKVGTLSPTPHHPKVVAMLKVPYPLPDVEIERMGIVKRKGFPGAQPGDNEEEEPESQEPYDGLTLTAEEIKDIVCSTGLWLVVREGFGGVGRVSRKGDGWRIRA</sequence>
<feature type="region of interest" description="Disordered" evidence="1">
    <location>
        <begin position="1141"/>
        <end position="1162"/>
    </location>
</feature>
<feature type="region of interest" description="Disordered" evidence="1">
    <location>
        <begin position="934"/>
        <end position="1047"/>
    </location>
</feature>
<feature type="compositionally biased region" description="Polar residues" evidence="1">
    <location>
        <begin position="116"/>
        <end position="126"/>
    </location>
</feature>
<feature type="compositionally biased region" description="Acidic residues" evidence="1">
    <location>
        <begin position="1033"/>
        <end position="1046"/>
    </location>
</feature>
<feature type="compositionally biased region" description="Basic and acidic residues" evidence="1">
    <location>
        <begin position="45"/>
        <end position="72"/>
    </location>
</feature>
<dbReference type="EMBL" id="NHTK01006122">
    <property type="protein sequence ID" value="PPQ63447.1"/>
    <property type="molecule type" value="Genomic_DNA"/>
</dbReference>
<name>A0A409VEG0_9AGAR</name>
<feature type="compositionally biased region" description="Basic and acidic residues" evidence="1">
    <location>
        <begin position="666"/>
        <end position="677"/>
    </location>
</feature>
<evidence type="ECO:0000256" key="1">
    <source>
        <dbReference type="SAM" id="MobiDB-lite"/>
    </source>
</evidence>
<feature type="region of interest" description="Disordered" evidence="1">
    <location>
        <begin position="278"/>
        <end position="301"/>
    </location>
</feature>
<feature type="compositionally biased region" description="Basic and acidic residues" evidence="1">
    <location>
        <begin position="567"/>
        <end position="576"/>
    </location>
</feature>
<gene>
    <name evidence="2" type="ORF">CVT24_004979</name>
</gene>
<feature type="region of interest" description="Disordered" evidence="1">
    <location>
        <begin position="811"/>
        <end position="830"/>
    </location>
</feature>
<feature type="compositionally biased region" description="Low complexity" evidence="1">
    <location>
        <begin position="1002"/>
        <end position="1013"/>
    </location>
</feature>
<evidence type="ECO:0000313" key="3">
    <source>
        <dbReference type="Proteomes" id="UP000284842"/>
    </source>
</evidence>
<feature type="compositionally biased region" description="Polar residues" evidence="1">
    <location>
        <begin position="720"/>
        <end position="733"/>
    </location>
</feature>
<feature type="compositionally biased region" description="Acidic residues" evidence="1">
    <location>
        <begin position="31"/>
        <end position="40"/>
    </location>
</feature>
<feature type="compositionally biased region" description="Basic residues" evidence="1">
    <location>
        <begin position="941"/>
        <end position="950"/>
    </location>
</feature>
<comment type="caution">
    <text evidence="2">The sequence shown here is derived from an EMBL/GenBank/DDBJ whole genome shotgun (WGS) entry which is preliminary data.</text>
</comment>
<feature type="compositionally biased region" description="Polar residues" evidence="1">
    <location>
        <begin position="85"/>
        <end position="94"/>
    </location>
</feature>
<feature type="compositionally biased region" description="Polar residues" evidence="1">
    <location>
        <begin position="175"/>
        <end position="191"/>
    </location>
</feature>
<evidence type="ECO:0000313" key="2">
    <source>
        <dbReference type="EMBL" id="PPQ63447.1"/>
    </source>
</evidence>
<feature type="compositionally biased region" description="Polar residues" evidence="1">
    <location>
        <begin position="697"/>
        <end position="712"/>
    </location>
</feature>
<dbReference type="InParanoid" id="A0A409VEG0"/>
<feature type="compositionally biased region" description="Polar residues" evidence="1">
    <location>
        <begin position="536"/>
        <end position="557"/>
    </location>
</feature>
<feature type="compositionally biased region" description="Basic and acidic residues" evidence="1">
    <location>
        <begin position="965"/>
        <end position="994"/>
    </location>
</feature>
<dbReference type="AlphaFoldDB" id="A0A409VEG0"/>
<feature type="region of interest" description="Disordered" evidence="1">
    <location>
        <begin position="9"/>
        <end position="194"/>
    </location>
</feature>
<protein>
    <submittedName>
        <fullName evidence="2">Uncharacterized protein</fullName>
    </submittedName>
</protein>
<feature type="compositionally biased region" description="Acidic residues" evidence="1">
    <location>
        <begin position="1150"/>
        <end position="1160"/>
    </location>
</feature>
<feature type="region of interest" description="Disordered" evidence="1">
    <location>
        <begin position="629"/>
        <end position="753"/>
    </location>
</feature>
<keyword evidence="3" id="KW-1185">Reference proteome</keyword>
<organism evidence="2 3">
    <name type="scientific">Panaeolus cyanescens</name>
    <dbReference type="NCBI Taxonomy" id="181874"/>
    <lineage>
        <taxon>Eukaryota</taxon>
        <taxon>Fungi</taxon>
        <taxon>Dikarya</taxon>
        <taxon>Basidiomycota</taxon>
        <taxon>Agaricomycotina</taxon>
        <taxon>Agaricomycetes</taxon>
        <taxon>Agaricomycetidae</taxon>
        <taxon>Agaricales</taxon>
        <taxon>Agaricineae</taxon>
        <taxon>Galeropsidaceae</taxon>
        <taxon>Panaeolus</taxon>
    </lineage>
</organism>
<feature type="compositionally biased region" description="Polar residues" evidence="1">
    <location>
        <begin position="515"/>
        <end position="529"/>
    </location>
</feature>
<reference evidence="2 3" key="1">
    <citation type="journal article" date="2018" name="Evol. Lett.">
        <title>Horizontal gene cluster transfer increased hallucinogenic mushroom diversity.</title>
        <authorList>
            <person name="Reynolds H.T."/>
            <person name="Vijayakumar V."/>
            <person name="Gluck-Thaler E."/>
            <person name="Korotkin H.B."/>
            <person name="Matheny P.B."/>
            <person name="Slot J.C."/>
        </authorList>
    </citation>
    <scope>NUCLEOTIDE SEQUENCE [LARGE SCALE GENOMIC DNA]</scope>
    <source>
        <strain evidence="2 3">2629</strain>
    </source>
</reference>